<dbReference type="Proteomes" id="UP001189429">
    <property type="component" value="Unassembled WGS sequence"/>
</dbReference>
<evidence type="ECO:0000256" key="1">
    <source>
        <dbReference type="SAM" id="MobiDB-lite"/>
    </source>
</evidence>
<evidence type="ECO:0000313" key="2">
    <source>
        <dbReference type="EMBL" id="CAK0869264.1"/>
    </source>
</evidence>
<evidence type="ECO:0000313" key="3">
    <source>
        <dbReference type="Proteomes" id="UP001189429"/>
    </source>
</evidence>
<comment type="caution">
    <text evidence="2">The sequence shown here is derived from an EMBL/GenBank/DDBJ whole genome shotgun (WGS) entry which is preliminary data.</text>
</comment>
<feature type="compositionally biased region" description="Low complexity" evidence="1">
    <location>
        <begin position="133"/>
        <end position="145"/>
    </location>
</feature>
<dbReference type="InterPro" id="IPR038966">
    <property type="entry name" value="TMA17"/>
</dbReference>
<organism evidence="2 3">
    <name type="scientific">Prorocentrum cordatum</name>
    <dbReference type="NCBI Taxonomy" id="2364126"/>
    <lineage>
        <taxon>Eukaryota</taxon>
        <taxon>Sar</taxon>
        <taxon>Alveolata</taxon>
        <taxon>Dinophyceae</taxon>
        <taxon>Prorocentrales</taxon>
        <taxon>Prorocentraceae</taxon>
        <taxon>Prorocentrum</taxon>
    </lineage>
</organism>
<keyword evidence="3" id="KW-1185">Reference proteome</keyword>
<gene>
    <name evidence="2" type="ORF">PCOR1329_LOCUS55678</name>
</gene>
<feature type="region of interest" description="Disordered" evidence="1">
    <location>
        <begin position="120"/>
        <end position="168"/>
    </location>
</feature>
<sequence>MVEVYIPEKGIAGRLDLARRQADEDDLPDDLLLLRELEDHESRAISHLERSNRELAEALEADDDPDFREAIAENVQVLRQKRERVAKVLAKIREIAPNSTAAESPSYAGAAVAPAIGAAPLAGGVAPEGGGAAAPQPGAHQEPGPRFAPGVRGEPGGEAAAQPQGLDL</sequence>
<proteinExistence type="predicted"/>
<reference evidence="2" key="1">
    <citation type="submission" date="2023-10" db="EMBL/GenBank/DDBJ databases">
        <authorList>
            <person name="Chen Y."/>
            <person name="Shah S."/>
            <person name="Dougan E. K."/>
            <person name="Thang M."/>
            <person name="Chan C."/>
        </authorList>
    </citation>
    <scope>NUCLEOTIDE SEQUENCE [LARGE SCALE GENOMIC DNA]</scope>
</reference>
<protein>
    <submittedName>
        <fullName evidence="2">Uncharacterized protein</fullName>
    </submittedName>
</protein>
<name>A0ABN9VBI3_9DINO</name>
<dbReference type="PANTHER" id="PTHR40422">
    <property type="entry name" value="TRANSLATION MACHINERY-ASSOCIATED PROTEIN 17"/>
    <property type="match status" value="1"/>
</dbReference>
<dbReference type="PANTHER" id="PTHR40422:SF1">
    <property type="entry name" value="TRANSLATION MACHINERY-ASSOCIATED PROTEIN 17"/>
    <property type="match status" value="1"/>
</dbReference>
<accession>A0ABN9VBI3</accession>
<dbReference type="EMBL" id="CAUYUJ010016836">
    <property type="protein sequence ID" value="CAK0869264.1"/>
    <property type="molecule type" value="Genomic_DNA"/>
</dbReference>